<dbReference type="PANTHER" id="PTHR46586:SF3">
    <property type="entry name" value="ANKYRIN REPEAT-CONTAINING PROTEIN"/>
    <property type="match status" value="1"/>
</dbReference>
<dbReference type="Gene3D" id="1.25.40.20">
    <property type="entry name" value="Ankyrin repeat-containing domain"/>
    <property type="match status" value="1"/>
</dbReference>
<gene>
    <name evidence="1" type="ORF">JKP88DRAFT_255311</name>
</gene>
<dbReference type="SUPFAM" id="SSF48403">
    <property type="entry name" value="Ankyrin repeat"/>
    <property type="match status" value="1"/>
</dbReference>
<comment type="caution">
    <text evidence="1">The sequence shown here is derived from an EMBL/GenBank/DDBJ whole genome shotgun (WGS) entry which is preliminary data.</text>
</comment>
<sequence>MEQLASARAELLGLETVAAQCMHEDYPGRILLQYALGCVKEKLTAAESRMMSVQSEKARQHVRHRVSREAADVLLHDIPVLARVLEFCGPDRWAYITRVSMTFHGVYMHVVAQSWGVRHLFMTAHRTAAQSQAMIDYARASGMYAFNGDSFCYALGATGSMPLIERNMNSLRSHHNYYKMPVNKALFVGLATRLDVSLLQQALSAAGIDASEACSRGICISVGLEAAASGDTGTVLSWVAQQPPFNSETREDRCKREQLRWFPGITMEQLAAARAELLGLETIAAQCLHEEYPGRILLLYALGCVKQKLTAAETRVSVQSQKAHHHVRQRVSREAADVLLHDIPVLARVLEFCGPNQWAYTTRVSMTFHGVYMHVVAQSWGVRRLFMTAHCTAAQSQAMIDYASASGMYAFDGDSFCYALGATGSMPLIERNMKSLRSHHNYYKMPVNKALFVGLATRLDVSLLQQALSAAGMDSSDACSRGICISVGLEAAASGDTGTVLKWVAQQPPFNSETREDRCKREQLRWFPAALMCKAAEHGHEATLQWLMDAGVRLFGPVAPNFDALMAMINYRLPRAYTWPENTSEFHVMTPLDVAVYYGQKRVVEWLRSSGTSSSSGDFTPHTMRMAVFSARTHMVDWLLERGCCYDIEQVQAAVRSTHNHAAKQRRSTAWLALRHLQSRHPRSTGAS</sequence>
<dbReference type="AlphaFoldDB" id="A0A835YZM9"/>
<proteinExistence type="predicted"/>
<accession>A0A835YZM9</accession>
<organism evidence="1 2">
    <name type="scientific">Tribonema minus</name>
    <dbReference type="NCBI Taxonomy" id="303371"/>
    <lineage>
        <taxon>Eukaryota</taxon>
        <taxon>Sar</taxon>
        <taxon>Stramenopiles</taxon>
        <taxon>Ochrophyta</taxon>
        <taxon>PX clade</taxon>
        <taxon>Xanthophyceae</taxon>
        <taxon>Tribonematales</taxon>
        <taxon>Tribonemataceae</taxon>
        <taxon>Tribonema</taxon>
    </lineage>
</organism>
<dbReference type="PANTHER" id="PTHR46586">
    <property type="entry name" value="ANKYRIN REPEAT-CONTAINING PROTEIN"/>
    <property type="match status" value="1"/>
</dbReference>
<dbReference type="InterPro" id="IPR036770">
    <property type="entry name" value="Ankyrin_rpt-contain_sf"/>
</dbReference>
<dbReference type="Proteomes" id="UP000664859">
    <property type="component" value="Unassembled WGS sequence"/>
</dbReference>
<evidence type="ECO:0000313" key="2">
    <source>
        <dbReference type="Proteomes" id="UP000664859"/>
    </source>
</evidence>
<reference evidence="1" key="1">
    <citation type="submission" date="2021-02" db="EMBL/GenBank/DDBJ databases">
        <title>First Annotated Genome of the Yellow-green Alga Tribonema minus.</title>
        <authorList>
            <person name="Mahan K.M."/>
        </authorList>
    </citation>
    <scope>NUCLEOTIDE SEQUENCE</scope>
    <source>
        <strain evidence="1">UTEX B ZZ1240</strain>
    </source>
</reference>
<name>A0A835YZM9_9STRA</name>
<dbReference type="EMBL" id="JAFCMP010000153">
    <property type="protein sequence ID" value="KAG5184757.1"/>
    <property type="molecule type" value="Genomic_DNA"/>
</dbReference>
<protein>
    <submittedName>
        <fullName evidence="1">Uncharacterized protein</fullName>
    </submittedName>
</protein>
<dbReference type="InterPro" id="IPR052050">
    <property type="entry name" value="SecEffector_AnkRepeat"/>
</dbReference>
<evidence type="ECO:0000313" key="1">
    <source>
        <dbReference type="EMBL" id="KAG5184757.1"/>
    </source>
</evidence>
<keyword evidence="2" id="KW-1185">Reference proteome</keyword>